<gene>
    <name evidence="2" type="ORF">B296_00028860</name>
</gene>
<protein>
    <submittedName>
        <fullName evidence="2">Uncharacterized protein</fullName>
    </submittedName>
</protein>
<comment type="caution">
    <text evidence="2">The sequence shown here is derived from an EMBL/GenBank/DDBJ whole genome shotgun (WGS) entry which is preliminary data.</text>
</comment>
<proteinExistence type="predicted"/>
<dbReference type="AlphaFoldDB" id="A0A427AM60"/>
<sequence>MRTARYWAVPCVSSRGNEATRRRLVRCMGTRRHLIFQRANKAPPRLPTGERGDASSPRTGARRYLVLPRDEVFGALRMSVKMLLMWNSKMFINGGGDALVATSLLEASNLIVLKVV</sequence>
<dbReference type="Proteomes" id="UP000287651">
    <property type="component" value="Unassembled WGS sequence"/>
</dbReference>
<evidence type="ECO:0000313" key="3">
    <source>
        <dbReference type="Proteomes" id="UP000287651"/>
    </source>
</evidence>
<reference evidence="2 3" key="1">
    <citation type="journal article" date="2014" name="Agronomy (Basel)">
        <title>A Draft Genome Sequence for Ensete ventricosum, the Drought-Tolerant Tree Against Hunger.</title>
        <authorList>
            <person name="Harrison J."/>
            <person name="Moore K.A."/>
            <person name="Paszkiewicz K."/>
            <person name="Jones T."/>
            <person name="Grant M."/>
            <person name="Ambacheew D."/>
            <person name="Muzemil S."/>
            <person name="Studholme D.J."/>
        </authorList>
    </citation>
    <scope>NUCLEOTIDE SEQUENCE [LARGE SCALE GENOMIC DNA]</scope>
</reference>
<name>A0A427AM60_ENSVE</name>
<organism evidence="2 3">
    <name type="scientific">Ensete ventricosum</name>
    <name type="common">Abyssinian banana</name>
    <name type="synonym">Musa ensete</name>
    <dbReference type="NCBI Taxonomy" id="4639"/>
    <lineage>
        <taxon>Eukaryota</taxon>
        <taxon>Viridiplantae</taxon>
        <taxon>Streptophyta</taxon>
        <taxon>Embryophyta</taxon>
        <taxon>Tracheophyta</taxon>
        <taxon>Spermatophyta</taxon>
        <taxon>Magnoliopsida</taxon>
        <taxon>Liliopsida</taxon>
        <taxon>Zingiberales</taxon>
        <taxon>Musaceae</taxon>
        <taxon>Ensete</taxon>
    </lineage>
</organism>
<evidence type="ECO:0000313" key="2">
    <source>
        <dbReference type="EMBL" id="RRT77335.1"/>
    </source>
</evidence>
<dbReference type="EMBL" id="AMZH03001958">
    <property type="protein sequence ID" value="RRT77335.1"/>
    <property type="molecule type" value="Genomic_DNA"/>
</dbReference>
<accession>A0A427AM60</accession>
<feature type="region of interest" description="Disordered" evidence="1">
    <location>
        <begin position="39"/>
        <end position="58"/>
    </location>
</feature>
<evidence type="ECO:0000256" key="1">
    <source>
        <dbReference type="SAM" id="MobiDB-lite"/>
    </source>
</evidence>